<evidence type="ECO:0000313" key="1">
    <source>
        <dbReference type="EMBL" id="ODM21264.1"/>
    </source>
</evidence>
<proteinExistence type="predicted"/>
<comment type="caution">
    <text evidence="1">The sequence shown here is derived from an EMBL/GenBank/DDBJ whole genome shotgun (WGS) entry which is preliminary data.</text>
</comment>
<protein>
    <submittedName>
        <fullName evidence="1">Uncharacterized protein</fullName>
    </submittedName>
</protein>
<name>A0A1E3BJY6_ASPCR</name>
<accession>A0A1E3BJY6</accession>
<keyword evidence="2" id="KW-1185">Reference proteome</keyword>
<dbReference type="AlphaFoldDB" id="A0A1E3BJY6"/>
<gene>
    <name evidence="1" type="ORF">SI65_04317</name>
</gene>
<dbReference type="Proteomes" id="UP000094569">
    <property type="component" value="Unassembled WGS sequence"/>
</dbReference>
<dbReference type="EMBL" id="JXNT01000003">
    <property type="protein sequence ID" value="ODM21264.1"/>
    <property type="molecule type" value="Genomic_DNA"/>
</dbReference>
<dbReference type="OrthoDB" id="4357294at2759"/>
<sequence length="51" mass="5991">MINGRLYRWIERKRQQHCYCGTCKTKIFCGHKKLPNHEVFDAEARGALLGL</sequence>
<reference evidence="1 2" key="1">
    <citation type="journal article" date="2016" name="BMC Genomics">
        <title>Comparative genomic and transcriptomic analyses of the Fuzhuan brick tea-fermentation fungus Aspergillus cristatus.</title>
        <authorList>
            <person name="Ge Y."/>
            <person name="Wang Y."/>
            <person name="Liu Y."/>
            <person name="Tan Y."/>
            <person name="Ren X."/>
            <person name="Zhang X."/>
            <person name="Hyde K.D."/>
            <person name="Liu Y."/>
            <person name="Liu Z."/>
        </authorList>
    </citation>
    <scope>NUCLEOTIDE SEQUENCE [LARGE SCALE GENOMIC DNA]</scope>
    <source>
        <strain evidence="1 2">GZAAS20.1005</strain>
    </source>
</reference>
<dbReference type="VEuPathDB" id="FungiDB:SI65_04317"/>
<evidence type="ECO:0000313" key="2">
    <source>
        <dbReference type="Proteomes" id="UP000094569"/>
    </source>
</evidence>
<organism evidence="1 2">
    <name type="scientific">Aspergillus cristatus</name>
    <name type="common">Chinese Fuzhuan brick tea-fermentation fungus</name>
    <name type="synonym">Eurotium cristatum</name>
    <dbReference type="NCBI Taxonomy" id="573508"/>
    <lineage>
        <taxon>Eukaryota</taxon>
        <taxon>Fungi</taxon>
        <taxon>Dikarya</taxon>
        <taxon>Ascomycota</taxon>
        <taxon>Pezizomycotina</taxon>
        <taxon>Eurotiomycetes</taxon>
        <taxon>Eurotiomycetidae</taxon>
        <taxon>Eurotiales</taxon>
        <taxon>Aspergillaceae</taxon>
        <taxon>Aspergillus</taxon>
        <taxon>Aspergillus subgen. Aspergillus</taxon>
    </lineage>
</organism>